<dbReference type="AlphaFoldDB" id="A0A9P8TEC8"/>
<reference evidence="2" key="2">
    <citation type="submission" date="2021-01" db="EMBL/GenBank/DDBJ databases">
        <authorList>
            <person name="Schikora-Tamarit M.A."/>
        </authorList>
    </citation>
    <scope>NUCLEOTIDE SEQUENCE</scope>
    <source>
        <strain evidence="2">CBS2887</strain>
    </source>
</reference>
<feature type="compositionally biased region" description="Low complexity" evidence="1">
    <location>
        <begin position="32"/>
        <end position="51"/>
    </location>
</feature>
<accession>A0A9P8TEC8</accession>
<dbReference type="EMBL" id="JAEUBG010005277">
    <property type="protein sequence ID" value="KAH3676458.1"/>
    <property type="molecule type" value="Genomic_DNA"/>
</dbReference>
<reference evidence="2" key="1">
    <citation type="journal article" date="2021" name="Open Biol.">
        <title>Shared evolutionary footprints suggest mitochondrial oxidative damage underlies multiple complex I losses in fungi.</title>
        <authorList>
            <person name="Schikora-Tamarit M.A."/>
            <person name="Marcet-Houben M."/>
            <person name="Nosek J."/>
            <person name="Gabaldon T."/>
        </authorList>
    </citation>
    <scope>NUCLEOTIDE SEQUENCE</scope>
    <source>
        <strain evidence="2">CBS2887</strain>
    </source>
</reference>
<comment type="caution">
    <text evidence="2">The sequence shown here is derived from an EMBL/GenBank/DDBJ whole genome shotgun (WGS) entry which is preliminary data.</text>
</comment>
<evidence type="ECO:0000256" key="1">
    <source>
        <dbReference type="SAM" id="MobiDB-lite"/>
    </source>
</evidence>
<protein>
    <submittedName>
        <fullName evidence="2">Uncharacterized protein</fullName>
    </submittedName>
</protein>
<organism evidence="2 3">
    <name type="scientific">Wickerhamomyces pijperi</name>
    <name type="common">Yeast</name>
    <name type="synonym">Pichia pijperi</name>
    <dbReference type="NCBI Taxonomy" id="599730"/>
    <lineage>
        <taxon>Eukaryota</taxon>
        <taxon>Fungi</taxon>
        <taxon>Dikarya</taxon>
        <taxon>Ascomycota</taxon>
        <taxon>Saccharomycotina</taxon>
        <taxon>Saccharomycetes</taxon>
        <taxon>Phaffomycetales</taxon>
        <taxon>Wickerhamomycetaceae</taxon>
        <taxon>Wickerhamomyces</taxon>
    </lineage>
</organism>
<feature type="region of interest" description="Disordered" evidence="1">
    <location>
        <begin position="1"/>
        <end position="51"/>
    </location>
</feature>
<name>A0A9P8TEC8_WICPI</name>
<evidence type="ECO:0000313" key="2">
    <source>
        <dbReference type="EMBL" id="KAH3676458.1"/>
    </source>
</evidence>
<evidence type="ECO:0000313" key="3">
    <source>
        <dbReference type="Proteomes" id="UP000774326"/>
    </source>
</evidence>
<keyword evidence="3" id="KW-1185">Reference proteome</keyword>
<sequence length="93" mass="10100">MVNLDVPFSPGLSWSKHTTTTTHVTESSLTRSVGTTTTNSWNSGNSSTSTPGFSRGLVTSVFSDSVSLSLVLVNSSENRVNNVWSDWSREDSW</sequence>
<gene>
    <name evidence="2" type="ORF">WICPIJ_009114</name>
</gene>
<proteinExistence type="predicted"/>
<dbReference type="Proteomes" id="UP000774326">
    <property type="component" value="Unassembled WGS sequence"/>
</dbReference>